<evidence type="ECO:0000313" key="8">
    <source>
        <dbReference type="Proteomes" id="UP000016933"/>
    </source>
</evidence>
<keyword evidence="8" id="KW-1185">Reference proteome</keyword>
<dbReference type="STRING" id="675120.N1Q3B4"/>
<evidence type="ECO:0000256" key="6">
    <source>
        <dbReference type="ARBA" id="ARBA00024036"/>
    </source>
</evidence>
<proteinExistence type="inferred from homology"/>
<keyword evidence="3" id="KW-0067">ATP-binding</keyword>
<dbReference type="OMA" id="CNHESHI"/>
<keyword evidence="4" id="KW-0408">Iron</keyword>
<protein>
    <submittedName>
        <fullName evidence="7">Uncharacterized protein</fullName>
    </submittedName>
</protein>
<dbReference type="InterPro" id="IPR019591">
    <property type="entry name" value="Mrp/NBP35_ATP-bd"/>
</dbReference>
<evidence type="ECO:0000256" key="3">
    <source>
        <dbReference type="ARBA" id="ARBA00022840"/>
    </source>
</evidence>
<dbReference type="GO" id="GO:0005739">
    <property type="term" value="C:mitochondrion"/>
    <property type="evidence" value="ECO:0007669"/>
    <property type="project" value="TreeGrafter"/>
</dbReference>
<dbReference type="EMBL" id="KB446535">
    <property type="protein sequence ID" value="EME49125.1"/>
    <property type="molecule type" value="Genomic_DNA"/>
</dbReference>
<dbReference type="GO" id="GO:0046872">
    <property type="term" value="F:metal ion binding"/>
    <property type="evidence" value="ECO:0007669"/>
    <property type="project" value="UniProtKB-KW"/>
</dbReference>
<dbReference type="HAMAP" id="MF_02040">
    <property type="entry name" value="Mrp_NBP35"/>
    <property type="match status" value="1"/>
</dbReference>
<dbReference type="InterPro" id="IPR033756">
    <property type="entry name" value="YlxH/NBP35"/>
</dbReference>
<dbReference type="Gene3D" id="3.40.50.300">
    <property type="entry name" value="P-loop containing nucleotide triphosphate hydrolases"/>
    <property type="match status" value="1"/>
</dbReference>
<dbReference type="SUPFAM" id="SSF52540">
    <property type="entry name" value="P-loop containing nucleoside triphosphate hydrolases"/>
    <property type="match status" value="1"/>
</dbReference>
<dbReference type="Proteomes" id="UP000016933">
    <property type="component" value="Unassembled WGS sequence"/>
</dbReference>
<dbReference type="InterPro" id="IPR027417">
    <property type="entry name" value="P-loop_NTPase"/>
</dbReference>
<comment type="similarity">
    <text evidence="6">Belongs to the Mrp/NBP35 ATP-binding proteins family.</text>
</comment>
<dbReference type="AlphaFoldDB" id="N1Q3B4"/>
<dbReference type="GO" id="GO:0051539">
    <property type="term" value="F:4 iron, 4 sulfur cluster binding"/>
    <property type="evidence" value="ECO:0007669"/>
    <property type="project" value="TreeGrafter"/>
</dbReference>
<dbReference type="GO" id="GO:0140663">
    <property type="term" value="F:ATP-dependent FeS chaperone activity"/>
    <property type="evidence" value="ECO:0007669"/>
    <property type="project" value="InterPro"/>
</dbReference>
<dbReference type="GO" id="GO:0016226">
    <property type="term" value="P:iron-sulfur cluster assembly"/>
    <property type="evidence" value="ECO:0007669"/>
    <property type="project" value="InterPro"/>
</dbReference>
<sequence>MNASLSLLQVLQLPPAVRCRAADLLLPGRHFSSIRRRNAGHENPLGLPRSGTPPNLVARMKRGLPEKKPIRNVRKVVAVSSAKGGVGKSTISTNLALAMARKGLRTGILDTDIYGPSIPTLLNLEGFEPELDISNRLLPLTAYGVKAMSMGFLVPQDSPVAWRGLMIQKAMNQLLFEVAWPELDLLVLDLPPGTGDVQLTITQSIELDGAVIVSTPQDLALRDAVRGVEMFKKTNVPILGMVQNMSTFTCTNCGHNHDIFGLDGARTKCRELGLDLLGDIALDGQICSDADAGRPTVIAHPESAQAAAFSSIAQALAAKLNLDSI</sequence>
<keyword evidence="5" id="KW-0411">Iron-sulfur</keyword>
<dbReference type="FunFam" id="3.40.50.300:FF:001278">
    <property type="entry name" value="Iron-sulfur cluster carrier protein"/>
    <property type="match status" value="1"/>
</dbReference>
<evidence type="ECO:0000313" key="7">
    <source>
        <dbReference type="EMBL" id="EME49125.1"/>
    </source>
</evidence>
<accession>N1Q3B4</accession>
<dbReference type="eggNOG" id="KOG3022">
    <property type="taxonomic scope" value="Eukaryota"/>
</dbReference>
<dbReference type="InterPro" id="IPR044304">
    <property type="entry name" value="NUBPL-like"/>
</dbReference>
<dbReference type="Pfam" id="PF10609">
    <property type="entry name" value="ParA"/>
    <property type="match status" value="1"/>
</dbReference>
<organism evidence="7 8">
    <name type="scientific">Dothistroma septosporum (strain NZE10 / CBS 128990)</name>
    <name type="common">Red band needle blight fungus</name>
    <name type="synonym">Mycosphaerella pini</name>
    <dbReference type="NCBI Taxonomy" id="675120"/>
    <lineage>
        <taxon>Eukaryota</taxon>
        <taxon>Fungi</taxon>
        <taxon>Dikarya</taxon>
        <taxon>Ascomycota</taxon>
        <taxon>Pezizomycotina</taxon>
        <taxon>Dothideomycetes</taxon>
        <taxon>Dothideomycetidae</taxon>
        <taxon>Mycosphaerellales</taxon>
        <taxon>Mycosphaerellaceae</taxon>
        <taxon>Dothistroma</taxon>
    </lineage>
</organism>
<evidence type="ECO:0000256" key="5">
    <source>
        <dbReference type="ARBA" id="ARBA00023014"/>
    </source>
</evidence>
<dbReference type="OrthoDB" id="1741334at2759"/>
<reference evidence="8" key="1">
    <citation type="journal article" date="2012" name="PLoS Genet.">
        <title>The genomes of the fungal plant pathogens Cladosporium fulvum and Dothistroma septosporum reveal adaptation to different hosts and lifestyles but also signatures of common ancestry.</title>
        <authorList>
            <person name="de Wit P.J.G.M."/>
            <person name="van der Burgt A."/>
            <person name="Oekmen B."/>
            <person name="Stergiopoulos I."/>
            <person name="Abd-Elsalam K.A."/>
            <person name="Aerts A.L."/>
            <person name="Bahkali A.H."/>
            <person name="Beenen H.G."/>
            <person name="Chettri P."/>
            <person name="Cox M.P."/>
            <person name="Datema E."/>
            <person name="de Vries R.P."/>
            <person name="Dhillon B."/>
            <person name="Ganley A.R."/>
            <person name="Griffiths S.A."/>
            <person name="Guo Y."/>
            <person name="Hamelin R.C."/>
            <person name="Henrissat B."/>
            <person name="Kabir M.S."/>
            <person name="Jashni M.K."/>
            <person name="Kema G."/>
            <person name="Klaubauf S."/>
            <person name="Lapidus A."/>
            <person name="Levasseur A."/>
            <person name="Lindquist E."/>
            <person name="Mehrabi R."/>
            <person name="Ohm R.A."/>
            <person name="Owen T.J."/>
            <person name="Salamov A."/>
            <person name="Schwelm A."/>
            <person name="Schijlen E."/>
            <person name="Sun H."/>
            <person name="van den Burg H.A."/>
            <person name="van Ham R.C.H.J."/>
            <person name="Zhang S."/>
            <person name="Goodwin S.B."/>
            <person name="Grigoriev I.V."/>
            <person name="Collemare J."/>
            <person name="Bradshaw R.E."/>
        </authorList>
    </citation>
    <scope>NUCLEOTIDE SEQUENCE [LARGE SCALE GENOMIC DNA]</scope>
    <source>
        <strain evidence="8">NZE10 / CBS 128990</strain>
    </source>
</reference>
<keyword evidence="2" id="KW-0547">Nucleotide-binding</keyword>
<gene>
    <name evidence="7" type="ORF">DOTSEDRAFT_163206</name>
</gene>
<reference evidence="7 8" key="2">
    <citation type="journal article" date="2012" name="PLoS Pathog.">
        <title>Diverse lifestyles and strategies of plant pathogenesis encoded in the genomes of eighteen Dothideomycetes fungi.</title>
        <authorList>
            <person name="Ohm R.A."/>
            <person name="Feau N."/>
            <person name="Henrissat B."/>
            <person name="Schoch C.L."/>
            <person name="Horwitz B.A."/>
            <person name="Barry K.W."/>
            <person name="Condon B.J."/>
            <person name="Copeland A.C."/>
            <person name="Dhillon B."/>
            <person name="Glaser F."/>
            <person name="Hesse C.N."/>
            <person name="Kosti I."/>
            <person name="LaButti K."/>
            <person name="Lindquist E.A."/>
            <person name="Lucas S."/>
            <person name="Salamov A.A."/>
            <person name="Bradshaw R.E."/>
            <person name="Ciuffetti L."/>
            <person name="Hamelin R.C."/>
            <person name="Kema G.H.J."/>
            <person name="Lawrence C."/>
            <person name="Scott J.A."/>
            <person name="Spatafora J.W."/>
            <person name="Turgeon B.G."/>
            <person name="de Wit P.J.G.M."/>
            <person name="Zhong S."/>
            <person name="Goodwin S.B."/>
            <person name="Grigoriev I.V."/>
        </authorList>
    </citation>
    <scope>NUCLEOTIDE SEQUENCE [LARGE SCALE GENOMIC DNA]</scope>
    <source>
        <strain evidence="8">NZE10 / CBS 128990</strain>
    </source>
</reference>
<dbReference type="HOGENOM" id="CLU_024839_0_2_1"/>
<keyword evidence="1" id="KW-0479">Metal-binding</keyword>
<dbReference type="GO" id="GO:0005524">
    <property type="term" value="F:ATP binding"/>
    <property type="evidence" value="ECO:0007669"/>
    <property type="project" value="UniProtKB-KW"/>
</dbReference>
<evidence type="ECO:0000256" key="4">
    <source>
        <dbReference type="ARBA" id="ARBA00023004"/>
    </source>
</evidence>
<dbReference type="CDD" id="cd02037">
    <property type="entry name" value="Mrp_NBP35"/>
    <property type="match status" value="1"/>
</dbReference>
<dbReference type="PANTHER" id="PTHR42961:SF2">
    <property type="entry name" value="IRON-SULFUR PROTEIN NUBPL"/>
    <property type="match status" value="1"/>
</dbReference>
<dbReference type="PANTHER" id="PTHR42961">
    <property type="entry name" value="IRON-SULFUR PROTEIN NUBPL"/>
    <property type="match status" value="1"/>
</dbReference>
<evidence type="ECO:0000256" key="1">
    <source>
        <dbReference type="ARBA" id="ARBA00022723"/>
    </source>
</evidence>
<dbReference type="GO" id="GO:0032981">
    <property type="term" value="P:mitochondrial respiratory chain complex I assembly"/>
    <property type="evidence" value="ECO:0007669"/>
    <property type="project" value="TreeGrafter"/>
</dbReference>
<name>N1Q3B4_DOTSN</name>
<evidence type="ECO:0000256" key="2">
    <source>
        <dbReference type="ARBA" id="ARBA00022741"/>
    </source>
</evidence>